<organism evidence="2 3">
    <name type="scientific">Dactylosporangium siamense</name>
    <dbReference type="NCBI Taxonomy" id="685454"/>
    <lineage>
        <taxon>Bacteria</taxon>
        <taxon>Bacillati</taxon>
        <taxon>Actinomycetota</taxon>
        <taxon>Actinomycetes</taxon>
        <taxon>Micromonosporales</taxon>
        <taxon>Micromonosporaceae</taxon>
        <taxon>Dactylosporangium</taxon>
    </lineage>
</organism>
<evidence type="ECO:0000313" key="3">
    <source>
        <dbReference type="Proteomes" id="UP000660611"/>
    </source>
</evidence>
<accession>A0A919PD97</accession>
<feature type="compositionally biased region" description="Acidic residues" evidence="1">
    <location>
        <begin position="59"/>
        <end position="68"/>
    </location>
</feature>
<name>A0A919PD97_9ACTN</name>
<proteinExistence type="predicted"/>
<dbReference type="EMBL" id="BONQ01000016">
    <property type="protein sequence ID" value="GIG42660.1"/>
    <property type="molecule type" value="Genomic_DNA"/>
</dbReference>
<comment type="caution">
    <text evidence="2">The sequence shown here is derived from an EMBL/GenBank/DDBJ whole genome shotgun (WGS) entry which is preliminary data.</text>
</comment>
<evidence type="ECO:0000256" key="1">
    <source>
        <dbReference type="SAM" id="MobiDB-lite"/>
    </source>
</evidence>
<dbReference type="Proteomes" id="UP000660611">
    <property type="component" value="Unassembled WGS sequence"/>
</dbReference>
<protein>
    <submittedName>
        <fullName evidence="2">Uncharacterized protein</fullName>
    </submittedName>
</protein>
<feature type="compositionally biased region" description="Basic and acidic residues" evidence="1">
    <location>
        <begin position="20"/>
        <end position="41"/>
    </location>
</feature>
<sequence>MSDSRASLINQVIAGFPQSEKRGKVGGLWHHESRPITRSPERSPGVEYPGKEGVLDNLPDPENDFQVR</sequence>
<evidence type="ECO:0000313" key="2">
    <source>
        <dbReference type="EMBL" id="GIG42660.1"/>
    </source>
</evidence>
<feature type="region of interest" description="Disordered" evidence="1">
    <location>
        <begin position="20"/>
        <end position="68"/>
    </location>
</feature>
<keyword evidence="3" id="KW-1185">Reference proteome</keyword>
<gene>
    <name evidence="2" type="ORF">Dsi01nite_007010</name>
</gene>
<reference evidence="2" key="1">
    <citation type="submission" date="2021-01" db="EMBL/GenBank/DDBJ databases">
        <title>Whole genome shotgun sequence of Dactylosporangium siamense NBRC 106093.</title>
        <authorList>
            <person name="Komaki H."/>
            <person name="Tamura T."/>
        </authorList>
    </citation>
    <scope>NUCLEOTIDE SEQUENCE</scope>
    <source>
        <strain evidence="2">NBRC 106093</strain>
    </source>
</reference>
<dbReference type="AlphaFoldDB" id="A0A919PD97"/>